<dbReference type="Proteomes" id="UP000314294">
    <property type="component" value="Unassembled WGS sequence"/>
</dbReference>
<keyword evidence="3" id="KW-1185">Reference proteome</keyword>
<gene>
    <name evidence="2" type="ORF">EYF80_005472</name>
</gene>
<dbReference type="AlphaFoldDB" id="A0A4Z2J1E9"/>
<dbReference type="EMBL" id="SRLO01000028">
    <property type="protein sequence ID" value="TNN84145.1"/>
    <property type="molecule type" value="Genomic_DNA"/>
</dbReference>
<organism evidence="2 3">
    <name type="scientific">Liparis tanakae</name>
    <name type="common">Tanaka's snailfish</name>
    <dbReference type="NCBI Taxonomy" id="230148"/>
    <lineage>
        <taxon>Eukaryota</taxon>
        <taxon>Metazoa</taxon>
        <taxon>Chordata</taxon>
        <taxon>Craniata</taxon>
        <taxon>Vertebrata</taxon>
        <taxon>Euteleostomi</taxon>
        <taxon>Actinopterygii</taxon>
        <taxon>Neopterygii</taxon>
        <taxon>Teleostei</taxon>
        <taxon>Neoteleostei</taxon>
        <taxon>Acanthomorphata</taxon>
        <taxon>Eupercaria</taxon>
        <taxon>Perciformes</taxon>
        <taxon>Cottioidei</taxon>
        <taxon>Cottales</taxon>
        <taxon>Liparidae</taxon>
        <taxon>Liparis</taxon>
    </lineage>
</organism>
<feature type="region of interest" description="Disordered" evidence="1">
    <location>
        <begin position="74"/>
        <end position="103"/>
    </location>
</feature>
<evidence type="ECO:0000256" key="1">
    <source>
        <dbReference type="SAM" id="MobiDB-lite"/>
    </source>
</evidence>
<comment type="caution">
    <text evidence="2">The sequence shown here is derived from an EMBL/GenBank/DDBJ whole genome shotgun (WGS) entry which is preliminary data.</text>
</comment>
<accession>A0A4Z2J1E9</accession>
<feature type="compositionally biased region" description="Basic residues" evidence="1">
    <location>
        <begin position="84"/>
        <end position="95"/>
    </location>
</feature>
<sequence length="140" mass="15444">MKEGAVATPFISGRLGHTTRAQVEFSRARVTSSAVDTSPLNAVHTATARRGPLAPSMWLAPYREQQAARGGAVSSHYHPQHGATCRRGHGQRHQRSRETARSNKQEQVYVFVNKEIIKVSIFELNKVMMKFSICGMAGNP</sequence>
<name>A0A4Z2J1E9_9TELE</name>
<reference evidence="2 3" key="1">
    <citation type="submission" date="2019-03" db="EMBL/GenBank/DDBJ databases">
        <title>First draft genome of Liparis tanakae, snailfish: a comprehensive survey of snailfish specific genes.</title>
        <authorList>
            <person name="Kim W."/>
            <person name="Song I."/>
            <person name="Jeong J.-H."/>
            <person name="Kim D."/>
            <person name="Kim S."/>
            <person name="Ryu S."/>
            <person name="Song J.Y."/>
            <person name="Lee S.K."/>
        </authorList>
    </citation>
    <scope>NUCLEOTIDE SEQUENCE [LARGE SCALE GENOMIC DNA]</scope>
    <source>
        <tissue evidence="2">Muscle</tissue>
    </source>
</reference>
<evidence type="ECO:0000313" key="2">
    <source>
        <dbReference type="EMBL" id="TNN84145.1"/>
    </source>
</evidence>
<proteinExistence type="predicted"/>
<evidence type="ECO:0000313" key="3">
    <source>
        <dbReference type="Proteomes" id="UP000314294"/>
    </source>
</evidence>
<protein>
    <submittedName>
        <fullName evidence="2">Uncharacterized protein</fullName>
    </submittedName>
</protein>